<protein>
    <submittedName>
        <fullName evidence="2">Uncharacterized protein</fullName>
    </submittedName>
</protein>
<feature type="region of interest" description="Disordered" evidence="1">
    <location>
        <begin position="44"/>
        <end position="68"/>
    </location>
</feature>
<gene>
    <name evidence="2" type="ORF">PR048_003196</name>
</gene>
<name>A0ABQ9IMB0_9NEOP</name>
<dbReference type="Proteomes" id="UP001159363">
    <property type="component" value="Chromosome 1"/>
</dbReference>
<proteinExistence type="predicted"/>
<evidence type="ECO:0000256" key="1">
    <source>
        <dbReference type="SAM" id="MobiDB-lite"/>
    </source>
</evidence>
<accession>A0ABQ9IMB0</accession>
<organism evidence="2 3">
    <name type="scientific">Dryococelus australis</name>
    <dbReference type="NCBI Taxonomy" id="614101"/>
    <lineage>
        <taxon>Eukaryota</taxon>
        <taxon>Metazoa</taxon>
        <taxon>Ecdysozoa</taxon>
        <taxon>Arthropoda</taxon>
        <taxon>Hexapoda</taxon>
        <taxon>Insecta</taxon>
        <taxon>Pterygota</taxon>
        <taxon>Neoptera</taxon>
        <taxon>Polyneoptera</taxon>
        <taxon>Phasmatodea</taxon>
        <taxon>Verophasmatodea</taxon>
        <taxon>Anareolatae</taxon>
        <taxon>Phasmatidae</taxon>
        <taxon>Eurycanthinae</taxon>
        <taxon>Dryococelus</taxon>
    </lineage>
</organism>
<evidence type="ECO:0000313" key="2">
    <source>
        <dbReference type="EMBL" id="KAJ8897843.1"/>
    </source>
</evidence>
<reference evidence="2 3" key="1">
    <citation type="submission" date="2023-02" db="EMBL/GenBank/DDBJ databases">
        <title>LHISI_Scaffold_Assembly.</title>
        <authorList>
            <person name="Stuart O.P."/>
            <person name="Cleave R."/>
            <person name="Magrath M.J.L."/>
            <person name="Mikheyev A.S."/>
        </authorList>
    </citation>
    <scope>NUCLEOTIDE SEQUENCE [LARGE SCALE GENOMIC DNA]</scope>
    <source>
        <strain evidence="2">Daus_M_001</strain>
        <tissue evidence="2">Leg muscle</tissue>
    </source>
</reference>
<keyword evidence="3" id="KW-1185">Reference proteome</keyword>
<sequence length="135" mass="14899">MDFLGNLPFPPPLHSCSAPYPPCFPFIGSQELDVKSHPNLSTEFNARMKGRGKRDIPEKTHRPAAHSGTIPSCEDFNLRKIDYPLTSCGPTIECSSHWATAGSVLDSLPTEFLRPYCWVIYPLNYCGPTIGCSSP</sequence>
<evidence type="ECO:0000313" key="3">
    <source>
        <dbReference type="Proteomes" id="UP001159363"/>
    </source>
</evidence>
<comment type="caution">
    <text evidence="2">The sequence shown here is derived from an EMBL/GenBank/DDBJ whole genome shotgun (WGS) entry which is preliminary data.</text>
</comment>
<dbReference type="EMBL" id="JARBHB010000001">
    <property type="protein sequence ID" value="KAJ8897843.1"/>
    <property type="molecule type" value="Genomic_DNA"/>
</dbReference>